<dbReference type="PANTHER" id="PTHR46323">
    <property type="entry name" value="BETA-GALACTOSIDASE"/>
    <property type="match status" value="1"/>
</dbReference>
<dbReference type="InterPro" id="IPR006102">
    <property type="entry name" value="Ig-like_GH2"/>
</dbReference>
<dbReference type="KEGG" id="cate:C2869_05015"/>
<dbReference type="InterPro" id="IPR017853">
    <property type="entry name" value="GH"/>
</dbReference>
<dbReference type="EMBL" id="CP026604">
    <property type="protein sequence ID" value="AWB65840.1"/>
    <property type="molecule type" value="Genomic_DNA"/>
</dbReference>
<evidence type="ECO:0000259" key="9">
    <source>
        <dbReference type="Pfam" id="PF02837"/>
    </source>
</evidence>
<feature type="chain" id="PRO_5015714165" description="beta-galactosidase" evidence="6">
    <location>
        <begin position="21"/>
        <end position="973"/>
    </location>
</feature>
<evidence type="ECO:0000256" key="4">
    <source>
        <dbReference type="ARBA" id="ARBA00022801"/>
    </source>
</evidence>
<feature type="domain" description="Glycoside hydrolase family 2 catalytic" evidence="8">
    <location>
        <begin position="322"/>
        <end position="535"/>
    </location>
</feature>
<dbReference type="InterPro" id="IPR011013">
    <property type="entry name" value="Gal_mutarotase_sf_dom"/>
</dbReference>
<dbReference type="RefSeq" id="WP_108601914.1">
    <property type="nucleotide sequence ID" value="NZ_CP026604.1"/>
</dbReference>
<dbReference type="Pfam" id="PF00703">
    <property type="entry name" value="Glyco_hydro_2"/>
    <property type="match status" value="1"/>
</dbReference>
<reference evidence="10 11" key="1">
    <citation type="submission" date="2018-01" db="EMBL/GenBank/DDBJ databases">
        <title>Genome sequence of a Cantenovulum-like bacteria.</title>
        <authorList>
            <person name="Tan W.R."/>
            <person name="Lau N.-S."/>
            <person name="Go F."/>
            <person name="Amirul A.-A.A."/>
        </authorList>
    </citation>
    <scope>NUCLEOTIDE SEQUENCE [LARGE SCALE GENOMIC DNA]</scope>
    <source>
        <strain evidence="10 11">CCB-QB4</strain>
    </source>
</reference>
<dbReference type="GO" id="GO:0030246">
    <property type="term" value="F:carbohydrate binding"/>
    <property type="evidence" value="ECO:0007669"/>
    <property type="project" value="InterPro"/>
</dbReference>
<dbReference type="GO" id="GO:0004565">
    <property type="term" value="F:beta-galactosidase activity"/>
    <property type="evidence" value="ECO:0007669"/>
    <property type="project" value="UniProtKB-EC"/>
</dbReference>
<dbReference type="OrthoDB" id="9758603at2"/>
<keyword evidence="5" id="KW-0326">Glycosidase</keyword>
<dbReference type="Proteomes" id="UP000244441">
    <property type="component" value="Chromosome"/>
</dbReference>
<sequence>MMRKLLSVLFFLGLSVTANAASSVPPKSDMDANQYTAHRHYLSGKGTTDAIEWDFKCSKGRKCGEWAKIPVPSNWEQHGFGNYNYGHDKPEEKHDEVGTYKTTFFAPKEWQQKHVRLVFEGSMTETTVFVNGKKLGVPNLGGFVPFRHDLTKVKKLLKYGQQNELKVIVAKKPSNESLDHAERKADYWVFGGIYRPVYLEVQDMSFINRVAIDAKADGSFALDVFPQINYITKFWKTEPIYVDEVHAQIYTLDGQKIGKPMSKPMIHGSGRVRFNNQISGYQTWSPEYPNLYRVQVELRKDGQTVSRYNQRFGFRTFEVRRQDGFYLNGKKIMIKGVNRNVFHPETGRAVNKEKVWADARAIKSANMNLVRSHLPPTTEFMQACDELGLLVITELSNWHDPWIDTPIARNIAYEIVTKYQNHPSVILWANGNESGFNFEIDEIYHLLDLQDRQVIHPWTNFEDVEAFHYPKYSILLEKLAKPTVFLPTEFLHGLYDGGHGAGLEDYWAAMRATPTSAGGVLWCWADAALKRTDKLGSALAGELDTAGNMSADGIVGPYGEKEGSFYAVRHIWSPIQISETKLSRDFAGKLSVQNDYYDTKLSDCNFSWRFVTHSAAQDKKVKTSTIAKGKMAGPTILPGQSGQLNIDLPRNWQKANALELTATDPHGMKVMTWSLPIVKEKADKASQQVIVNQQAKVSQVNGNPFELQVGKQVWTFSPETGQLLSASFQGKDSGLGLGPVLYGATADKKLQFAANWQAKAFKQGANHIIQSSNERGDSFQWTVSADSAVTLDYNYGEYEFKFKYLAVGFDLAENNVESKTWLGKGPYRVWANRLKGSNYGVWSNDYNNKLTGMNLWGAPEFKGIFGDVDWLKLYLKSNASLTLDTPADSFVGVLQPSNTIPAVPVHPKKMVKDDKVHPRHAVWNYPDAGGLHIFHKIPGIGTKFHYAQALGPQGEPKKINGAVKGSVTFQLNR</sequence>
<dbReference type="InterPro" id="IPR013783">
    <property type="entry name" value="Ig-like_fold"/>
</dbReference>
<keyword evidence="6" id="KW-0732">Signal</keyword>
<evidence type="ECO:0000259" key="8">
    <source>
        <dbReference type="Pfam" id="PF02836"/>
    </source>
</evidence>
<evidence type="ECO:0000313" key="10">
    <source>
        <dbReference type="EMBL" id="AWB65840.1"/>
    </source>
</evidence>
<feature type="domain" description="Glycoside hydrolase family 2 immunoglobulin-like beta-sandwich" evidence="7">
    <location>
        <begin position="276"/>
        <end position="315"/>
    </location>
</feature>
<evidence type="ECO:0000313" key="11">
    <source>
        <dbReference type="Proteomes" id="UP000244441"/>
    </source>
</evidence>
<dbReference type="InterPro" id="IPR008979">
    <property type="entry name" value="Galactose-bd-like_sf"/>
</dbReference>
<name>A0A2S0VP27_9ALTE</name>
<dbReference type="Pfam" id="PF02837">
    <property type="entry name" value="Glyco_hydro_2_N"/>
    <property type="match status" value="1"/>
</dbReference>
<evidence type="ECO:0000256" key="5">
    <source>
        <dbReference type="ARBA" id="ARBA00023295"/>
    </source>
</evidence>
<dbReference type="SUPFAM" id="SSF49785">
    <property type="entry name" value="Galactose-binding domain-like"/>
    <property type="match status" value="1"/>
</dbReference>
<accession>A0A2S0VP27</accession>
<dbReference type="InterPro" id="IPR006103">
    <property type="entry name" value="Glyco_hydro_2_cat"/>
</dbReference>
<keyword evidence="4 10" id="KW-0378">Hydrolase</keyword>
<comment type="similarity">
    <text evidence="2">Belongs to the glycosyl hydrolase 2 family.</text>
</comment>
<dbReference type="Gene3D" id="2.60.120.260">
    <property type="entry name" value="Galactose-binding domain-like"/>
    <property type="match status" value="1"/>
</dbReference>
<dbReference type="Pfam" id="PF02836">
    <property type="entry name" value="Glyco_hydro_2_C"/>
    <property type="match status" value="1"/>
</dbReference>
<dbReference type="PRINTS" id="PR00132">
    <property type="entry name" value="GLHYDRLASE2"/>
</dbReference>
<keyword evidence="11" id="KW-1185">Reference proteome</keyword>
<dbReference type="Gene3D" id="2.70.98.10">
    <property type="match status" value="1"/>
</dbReference>
<dbReference type="InterPro" id="IPR006101">
    <property type="entry name" value="Glyco_hydro_2"/>
</dbReference>
<evidence type="ECO:0000256" key="1">
    <source>
        <dbReference type="ARBA" id="ARBA00001412"/>
    </source>
</evidence>
<evidence type="ECO:0000256" key="2">
    <source>
        <dbReference type="ARBA" id="ARBA00007401"/>
    </source>
</evidence>
<dbReference type="GO" id="GO:0009341">
    <property type="term" value="C:beta-galactosidase complex"/>
    <property type="evidence" value="ECO:0007669"/>
    <property type="project" value="TreeGrafter"/>
</dbReference>
<dbReference type="AlphaFoldDB" id="A0A2S0VP27"/>
<feature type="signal peptide" evidence="6">
    <location>
        <begin position="1"/>
        <end position="20"/>
    </location>
</feature>
<dbReference type="InterPro" id="IPR036156">
    <property type="entry name" value="Beta-gal/glucu_dom_sf"/>
</dbReference>
<dbReference type="PANTHER" id="PTHR46323:SF2">
    <property type="entry name" value="BETA-GALACTOSIDASE"/>
    <property type="match status" value="1"/>
</dbReference>
<protein>
    <recommendedName>
        <fullName evidence="3">beta-galactosidase</fullName>
        <ecNumber evidence="3">3.2.1.23</ecNumber>
    </recommendedName>
</protein>
<dbReference type="InterPro" id="IPR006104">
    <property type="entry name" value="Glyco_hydro_2_N"/>
</dbReference>
<proteinExistence type="inferred from homology"/>
<evidence type="ECO:0000259" key="7">
    <source>
        <dbReference type="Pfam" id="PF00703"/>
    </source>
</evidence>
<dbReference type="InterPro" id="IPR014718">
    <property type="entry name" value="GH-type_carb-bd"/>
</dbReference>
<dbReference type="Gene3D" id="3.20.20.80">
    <property type="entry name" value="Glycosidases"/>
    <property type="match status" value="1"/>
</dbReference>
<evidence type="ECO:0000256" key="6">
    <source>
        <dbReference type="SAM" id="SignalP"/>
    </source>
</evidence>
<organism evidence="10 11">
    <name type="scientific">Saccharobesus litoralis</name>
    <dbReference type="NCBI Taxonomy" id="2172099"/>
    <lineage>
        <taxon>Bacteria</taxon>
        <taxon>Pseudomonadati</taxon>
        <taxon>Pseudomonadota</taxon>
        <taxon>Gammaproteobacteria</taxon>
        <taxon>Alteromonadales</taxon>
        <taxon>Alteromonadaceae</taxon>
        <taxon>Saccharobesus</taxon>
    </lineage>
</organism>
<dbReference type="EC" id="3.2.1.23" evidence="3"/>
<evidence type="ECO:0000256" key="3">
    <source>
        <dbReference type="ARBA" id="ARBA00012756"/>
    </source>
</evidence>
<dbReference type="SUPFAM" id="SSF51445">
    <property type="entry name" value="(Trans)glycosidases"/>
    <property type="match status" value="1"/>
</dbReference>
<dbReference type="Gene3D" id="2.60.40.10">
    <property type="entry name" value="Immunoglobulins"/>
    <property type="match status" value="1"/>
</dbReference>
<feature type="domain" description="Glycosyl hydrolases family 2 sugar binding" evidence="9">
    <location>
        <begin position="67"/>
        <end position="199"/>
    </location>
</feature>
<dbReference type="SUPFAM" id="SSF74650">
    <property type="entry name" value="Galactose mutarotase-like"/>
    <property type="match status" value="1"/>
</dbReference>
<gene>
    <name evidence="10" type="ORF">C2869_05015</name>
</gene>
<comment type="catalytic activity">
    <reaction evidence="1">
        <text>Hydrolysis of terminal non-reducing beta-D-galactose residues in beta-D-galactosides.</text>
        <dbReference type="EC" id="3.2.1.23"/>
    </reaction>
</comment>
<dbReference type="GO" id="GO:0005990">
    <property type="term" value="P:lactose catabolic process"/>
    <property type="evidence" value="ECO:0007669"/>
    <property type="project" value="TreeGrafter"/>
</dbReference>
<dbReference type="InterPro" id="IPR050347">
    <property type="entry name" value="Bact_Beta-galactosidase"/>
</dbReference>
<dbReference type="SUPFAM" id="SSF49303">
    <property type="entry name" value="beta-Galactosidase/glucuronidase domain"/>
    <property type="match status" value="1"/>
</dbReference>
<dbReference type="SMR" id="A0A2S0VP27"/>